<comment type="similarity">
    <text evidence="9 10">Belongs to the TrpA family.</text>
</comment>
<dbReference type="GO" id="GO:0004834">
    <property type="term" value="F:tryptophan synthase activity"/>
    <property type="evidence" value="ECO:0007669"/>
    <property type="project" value="UniProtKB-UniRule"/>
</dbReference>
<dbReference type="HAMAP" id="MF_00131">
    <property type="entry name" value="Trp_synth_alpha"/>
    <property type="match status" value="1"/>
</dbReference>
<dbReference type="AlphaFoldDB" id="A0A1M7G1C0"/>
<name>A0A1M7G1C0_9BACT</name>
<dbReference type="SUPFAM" id="SSF51366">
    <property type="entry name" value="Ribulose-phoshate binding barrel"/>
    <property type="match status" value="1"/>
</dbReference>
<dbReference type="UniPathway" id="UPA00035">
    <property type="reaction ID" value="UER00044"/>
</dbReference>
<keyword evidence="7 9" id="KW-0456">Lyase</keyword>
<keyword evidence="12" id="KW-1185">Reference proteome</keyword>
<keyword evidence="4 9" id="KW-0028">Amino-acid biosynthesis</keyword>
<gene>
    <name evidence="9" type="primary">trpA</name>
    <name evidence="11" type="ORF">SAMN05444266_106366</name>
</gene>
<proteinExistence type="inferred from homology"/>
<comment type="catalytic activity">
    <reaction evidence="8 9">
        <text>(1S,2R)-1-C-(indol-3-yl)glycerol 3-phosphate + L-serine = D-glyceraldehyde 3-phosphate + L-tryptophan + H2O</text>
        <dbReference type="Rhea" id="RHEA:10532"/>
        <dbReference type="ChEBI" id="CHEBI:15377"/>
        <dbReference type="ChEBI" id="CHEBI:33384"/>
        <dbReference type="ChEBI" id="CHEBI:57912"/>
        <dbReference type="ChEBI" id="CHEBI:58866"/>
        <dbReference type="ChEBI" id="CHEBI:59776"/>
        <dbReference type="EC" id="4.2.1.20"/>
    </reaction>
</comment>
<dbReference type="InterPro" id="IPR011060">
    <property type="entry name" value="RibuloseP-bd_barrel"/>
</dbReference>
<dbReference type="STRING" id="1419482.SAMN05444266_106366"/>
<feature type="active site" description="Proton acceptor" evidence="9">
    <location>
        <position position="47"/>
    </location>
</feature>
<evidence type="ECO:0000256" key="6">
    <source>
        <dbReference type="ARBA" id="ARBA00023141"/>
    </source>
</evidence>
<dbReference type="EMBL" id="FRBL01000006">
    <property type="protein sequence ID" value="SHM10172.1"/>
    <property type="molecule type" value="Genomic_DNA"/>
</dbReference>
<dbReference type="Proteomes" id="UP000184420">
    <property type="component" value="Unassembled WGS sequence"/>
</dbReference>
<evidence type="ECO:0000256" key="8">
    <source>
        <dbReference type="ARBA" id="ARBA00049047"/>
    </source>
</evidence>
<dbReference type="InterPro" id="IPR002028">
    <property type="entry name" value="Trp_synthase_suA"/>
</dbReference>
<dbReference type="EC" id="4.2.1.20" evidence="9"/>
<evidence type="ECO:0000256" key="7">
    <source>
        <dbReference type="ARBA" id="ARBA00023239"/>
    </source>
</evidence>
<evidence type="ECO:0000313" key="11">
    <source>
        <dbReference type="EMBL" id="SHM10172.1"/>
    </source>
</evidence>
<evidence type="ECO:0000256" key="10">
    <source>
        <dbReference type="RuleBase" id="RU003662"/>
    </source>
</evidence>
<dbReference type="NCBIfam" id="TIGR00262">
    <property type="entry name" value="trpA"/>
    <property type="match status" value="1"/>
</dbReference>
<dbReference type="InterPro" id="IPR018204">
    <property type="entry name" value="Trp_synthase_alpha_AS"/>
</dbReference>
<feature type="active site" description="Proton acceptor" evidence="9">
    <location>
        <position position="58"/>
    </location>
</feature>
<dbReference type="Gene3D" id="3.20.20.70">
    <property type="entry name" value="Aldolase class I"/>
    <property type="match status" value="1"/>
</dbReference>
<evidence type="ECO:0000256" key="9">
    <source>
        <dbReference type="HAMAP-Rule" id="MF_00131"/>
    </source>
</evidence>
<dbReference type="FunFam" id="3.20.20.70:FF:000037">
    <property type="entry name" value="Tryptophan synthase alpha chain"/>
    <property type="match status" value="1"/>
</dbReference>
<dbReference type="PANTHER" id="PTHR43406">
    <property type="entry name" value="TRYPTOPHAN SYNTHASE, ALPHA CHAIN"/>
    <property type="match status" value="1"/>
</dbReference>
<evidence type="ECO:0000256" key="4">
    <source>
        <dbReference type="ARBA" id="ARBA00022605"/>
    </source>
</evidence>
<evidence type="ECO:0000313" key="12">
    <source>
        <dbReference type="Proteomes" id="UP000184420"/>
    </source>
</evidence>
<comment type="function">
    <text evidence="1 9">The alpha subunit is responsible for the aldol cleavage of indoleglycerol phosphate to indole and glyceraldehyde 3-phosphate.</text>
</comment>
<comment type="subunit">
    <text evidence="3 9">Tetramer of two alpha and two beta chains.</text>
</comment>
<dbReference type="RefSeq" id="WP_073083527.1">
    <property type="nucleotide sequence ID" value="NZ_FRBL01000006.1"/>
</dbReference>
<keyword evidence="6 9" id="KW-0057">Aromatic amino acid biosynthesis</keyword>
<dbReference type="GO" id="GO:0005829">
    <property type="term" value="C:cytosol"/>
    <property type="evidence" value="ECO:0007669"/>
    <property type="project" value="TreeGrafter"/>
</dbReference>
<evidence type="ECO:0000256" key="2">
    <source>
        <dbReference type="ARBA" id="ARBA00004733"/>
    </source>
</evidence>
<evidence type="ECO:0000256" key="5">
    <source>
        <dbReference type="ARBA" id="ARBA00022822"/>
    </source>
</evidence>
<reference evidence="11 12" key="1">
    <citation type="submission" date="2016-11" db="EMBL/GenBank/DDBJ databases">
        <authorList>
            <person name="Jaros S."/>
            <person name="Januszkiewicz K."/>
            <person name="Wedrychowicz H."/>
        </authorList>
    </citation>
    <scope>NUCLEOTIDE SEQUENCE [LARGE SCALE GENOMIC DNA]</scope>
    <source>
        <strain evidence="11 12">DSM 27406</strain>
    </source>
</reference>
<evidence type="ECO:0000256" key="3">
    <source>
        <dbReference type="ARBA" id="ARBA00011270"/>
    </source>
</evidence>
<sequence length="267" mass="29440">MQNRIDQLFASKKKDILNIYCTAGYPEPDSTLTIMKALQDSGVDIIELGMPFSDPLADGPVIQDSSTRALKNGMSLHKLFEQLDGFRKDIHVPVILMGYLNPVLQYGVEAFLKKCAETGIDGLILPDLPMAEYEQDYKHLFEQYNLDLIFLVTPETSDARIRKIDTLSRGFIYAVSSSSTTGKDKDMGNQEAYFERLKSLQLSNPVLIGFGIKDKPTFDAAAAHANGAIIGTAFIRALDNSTDIVATVKNFVGNIRNGKAAEEPIIL</sequence>
<evidence type="ECO:0000256" key="1">
    <source>
        <dbReference type="ARBA" id="ARBA00003365"/>
    </source>
</evidence>
<dbReference type="OrthoDB" id="9804578at2"/>
<dbReference type="Pfam" id="PF00290">
    <property type="entry name" value="Trp_syntA"/>
    <property type="match status" value="1"/>
</dbReference>
<dbReference type="PANTHER" id="PTHR43406:SF1">
    <property type="entry name" value="TRYPTOPHAN SYNTHASE ALPHA CHAIN, CHLOROPLASTIC"/>
    <property type="match status" value="1"/>
</dbReference>
<dbReference type="PROSITE" id="PS00167">
    <property type="entry name" value="TRP_SYNTHASE_ALPHA"/>
    <property type="match status" value="1"/>
</dbReference>
<keyword evidence="5 9" id="KW-0822">Tryptophan biosynthesis</keyword>
<dbReference type="InterPro" id="IPR013785">
    <property type="entry name" value="Aldolase_TIM"/>
</dbReference>
<comment type="pathway">
    <text evidence="2 9">Amino-acid biosynthesis; L-tryptophan biosynthesis; L-tryptophan from chorismate: step 5/5.</text>
</comment>
<accession>A0A1M7G1C0</accession>
<organism evidence="11 12">
    <name type="scientific">Chitinophaga jiangningensis</name>
    <dbReference type="NCBI Taxonomy" id="1419482"/>
    <lineage>
        <taxon>Bacteria</taxon>
        <taxon>Pseudomonadati</taxon>
        <taxon>Bacteroidota</taxon>
        <taxon>Chitinophagia</taxon>
        <taxon>Chitinophagales</taxon>
        <taxon>Chitinophagaceae</taxon>
        <taxon>Chitinophaga</taxon>
    </lineage>
</organism>
<protein>
    <recommendedName>
        <fullName evidence="9">Tryptophan synthase alpha chain</fullName>
        <ecNumber evidence="9">4.2.1.20</ecNumber>
    </recommendedName>
</protein>
<dbReference type="CDD" id="cd04724">
    <property type="entry name" value="Tryptophan_synthase_alpha"/>
    <property type="match status" value="1"/>
</dbReference>